<sequence length="125" mass="12736">MAGPFSILAAPVPTLTASNNGILSCDNPTLTLTAGGGIAYAFYGPGSDQIGTATTYTVNQASTYPVIVTAENGCTARVSIAITDKRVPLITTQPTSASTVHLGESISVPVVAQGSPLTYQPFHLP</sequence>
<organism evidence="1 2">
    <name type="scientific">Larkinella knui</name>
    <dbReference type="NCBI Taxonomy" id="2025310"/>
    <lineage>
        <taxon>Bacteria</taxon>
        <taxon>Pseudomonadati</taxon>
        <taxon>Bacteroidota</taxon>
        <taxon>Cytophagia</taxon>
        <taxon>Cytophagales</taxon>
        <taxon>Spirosomataceae</taxon>
        <taxon>Larkinella</taxon>
    </lineage>
</organism>
<proteinExistence type="predicted"/>
<dbReference type="RefSeq" id="WP_124904842.1">
    <property type="nucleotide sequence ID" value="NZ_RQJP01000001.1"/>
</dbReference>
<name>A0A3P1CX83_9BACT</name>
<evidence type="ECO:0000313" key="1">
    <source>
        <dbReference type="EMBL" id="RRB17839.1"/>
    </source>
</evidence>
<dbReference type="AlphaFoldDB" id="A0A3P1CX83"/>
<gene>
    <name evidence="1" type="ORF">EHT87_06050</name>
</gene>
<dbReference type="Proteomes" id="UP000274271">
    <property type="component" value="Unassembled WGS sequence"/>
</dbReference>
<protein>
    <recommendedName>
        <fullName evidence="3">PKD domain-containing protein</fullName>
    </recommendedName>
</protein>
<keyword evidence="2" id="KW-1185">Reference proteome</keyword>
<dbReference type="OrthoDB" id="1391397at2"/>
<dbReference type="EMBL" id="RQJP01000001">
    <property type="protein sequence ID" value="RRB17839.1"/>
    <property type="molecule type" value="Genomic_DNA"/>
</dbReference>
<evidence type="ECO:0000313" key="2">
    <source>
        <dbReference type="Proteomes" id="UP000274271"/>
    </source>
</evidence>
<reference evidence="1 2" key="1">
    <citation type="submission" date="2018-11" db="EMBL/GenBank/DDBJ databases">
        <authorList>
            <person name="Zhou Z."/>
            <person name="Wang G."/>
        </authorList>
    </citation>
    <scope>NUCLEOTIDE SEQUENCE [LARGE SCALE GENOMIC DNA]</scope>
    <source>
        <strain evidence="1 2">KCTC42998</strain>
    </source>
</reference>
<comment type="caution">
    <text evidence="1">The sequence shown here is derived from an EMBL/GenBank/DDBJ whole genome shotgun (WGS) entry which is preliminary data.</text>
</comment>
<evidence type="ECO:0008006" key="3">
    <source>
        <dbReference type="Google" id="ProtNLM"/>
    </source>
</evidence>
<accession>A0A3P1CX83</accession>